<feature type="domain" description="DUF202" evidence="6">
    <location>
        <begin position="60"/>
        <end position="131"/>
    </location>
</feature>
<keyword evidence="4 5" id="KW-0472">Membrane</keyword>
<evidence type="ECO:0000256" key="1">
    <source>
        <dbReference type="ARBA" id="ARBA00004127"/>
    </source>
</evidence>
<feature type="transmembrane region" description="Helical" evidence="5">
    <location>
        <begin position="104"/>
        <end position="128"/>
    </location>
</feature>
<keyword evidence="2 5" id="KW-0812">Transmembrane</keyword>
<dbReference type="Pfam" id="PF02656">
    <property type="entry name" value="DUF202"/>
    <property type="match status" value="1"/>
</dbReference>
<accession>A0A6G1HZS2</accession>
<evidence type="ECO:0000313" key="8">
    <source>
        <dbReference type="Proteomes" id="UP000799640"/>
    </source>
</evidence>
<organism evidence="7 8">
    <name type="scientific">Trichodelitschia bisporula</name>
    <dbReference type="NCBI Taxonomy" id="703511"/>
    <lineage>
        <taxon>Eukaryota</taxon>
        <taxon>Fungi</taxon>
        <taxon>Dikarya</taxon>
        <taxon>Ascomycota</taxon>
        <taxon>Pezizomycotina</taxon>
        <taxon>Dothideomycetes</taxon>
        <taxon>Dothideomycetes incertae sedis</taxon>
        <taxon>Phaeotrichales</taxon>
        <taxon>Phaeotrichaceae</taxon>
        <taxon>Trichodelitschia</taxon>
    </lineage>
</organism>
<protein>
    <recommendedName>
        <fullName evidence="6">DUF202 domain-containing protein</fullName>
    </recommendedName>
</protein>
<evidence type="ECO:0000256" key="5">
    <source>
        <dbReference type="SAM" id="Phobius"/>
    </source>
</evidence>
<dbReference type="AlphaFoldDB" id="A0A6G1HZS2"/>
<comment type="subcellular location">
    <subcellularLocation>
        <location evidence="1">Endomembrane system</location>
        <topology evidence="1">Multi-pass membrane protein</topology>
    </subcellularLocation>
</comment>
<evidence type="ECO:0000256" key="3">
    <source>
        <dbReference type="ARBA" id="ARBA00022989"/>
    </source>
</evidence>
<proteinExistence type="predicted"/>
<name>A0A6G1HZS2_9PEZI</name>
<gene>
    <name evidence="7" type="ORF">EJ06DRAFT_508752</name>
</gene>
<keyword evidence="3 5" id="KW-1133">Transmembrane helix</keyword>
<dbReference type="GO" id="GO:0012505">
    <property type="term" value="C:endomembrane system"/>
    <property type="evidence" value="ECO:0007669"/>
    <property type="project" value="UniProtKB-SubCell"/>
</dbReference>
<dbReference type="OrthoDB" id="5525680at2759"/>
<dbReference type="Proteomes" id="UP000799640">
    <property type="component" value="Unassembled WGS sequence"/>
</dbReference>
<evidence type="ECO:0000256" key="4">
    <source>
        <dbReference type="ARBA" id="ARBA00023136"/>
    </source>
</evidence>
<dbReference type="InterPro" id="IPR003807">
    <property type="entry name" value="DUF202"/>
</dbReference>
<keyword evidence="8" id="KW-1185">Reference proteome</keyword>
<evidence type="ECO:0000259" key="6">
    <source>
        <dbReference type="Pfam" id="PF02656"/>
    </source>
</evidence>
<dbReference type="PANTHER" id="PTHR34187:SF3">
    <property type="entry name" value="DUF DOMAIN PROTEIN (AFU_ORTHOLOGUE AFUA_6G11150)"/>
    <property type="match status" value="1"/>
</dbReference>
<dbReference type="InterPro" id="IPR052053">
    <property type="entry name" value="IM_YidH-like"/>
</dbReference>
<dbReference type="EMBL" id="ML996693">
    <property type="protein sequence ID" value="KAF2401235.1"/>
    <property type="molecule type" value="Genomic_DNA"/>
</dbReference>
<sequence length="174" mass="19475">MATQTATEQSAISDLYKPIYHPFRARPVVVSQSENYDRNVVTERPWLGPLLFQNEASDARDHCANERTFLSWLRLSVYLSIVSIAIVISFHLKSQPSHTEKQLSLPLGIIFWLLSIACLVAGIQNYYSAVQQYSRRAALVQSGWKTELVFAIVAVAIIAACILFLATNSSSRSK</sequence>
<evidence type="ECO:0000313" key="7">
    <source>
        <dbReference type="EMBL" id="KAF2401235.1"/>
    </source>
</evidence>
<feature type="transmembrane region" description="Helical" evidence="5">
    <location>
        <begin position="148"/>
        <end position="166"/>
    </location>
</feature>
<reference evidence="7" key="1">
    <citation type="journal article" date="2020" name="Stud. Mycol.">
        <title>101 Dothideomycetes genomes: a test case for predicting lifestyles and emergence of pathogens.</title>
        <authorList>
            <person name="Haridas S."/>
            <person name="Albert R."/>
            <person name="Binder M."/>
            <person name="Bloem J."/>
            <person name="Labutti K."/>
            <person name="Salamov A."/>
            <person name="Andreopoulos B."/>
            <person name="Baker S."/>
            <person name="Barry K."/>
            <person name="Bills G."/>
            <person name="Bluhm B."/>
            <person name="Cannon C."/>
            <person name="Castanera R."/>
            <person name="Culley D."/>
            <person name="Daum C."/>
            <person name="Ezra D."/>
            <person name="Gonzalez J."/>
            <person name="Henrissat B."/>
            <person name="Kuo A."/>
            <person name="Liang C."/>
            <person name="Lipzen A."/>
            <person name="Lutzoni F."/>
            <person name="Magnuson J."/>
            <person name="Mondo S."/>
            <person name="Nolan M."/>
            <person name="Ohm R."/>
            <person name="Pangilinan J."/>
            <person name="Park H.-J."/>
            <person name="Ramirez L."/>
            <person name="Alfaro M."/>
            <person name="Sun H."/>
            <person name="Tritt A."/>
            <person name="Yoshinaga Y."/>
            <person name="Zwiers L.-H."/>
            <person name="Turgeon B."/>
            <person name="Goodwin S."/>
            <person name="Spatafora J."/>
            <person name="Crous P."/>
            <person name="Grigoriev I."/>
        </authorList>
    </citation>
    <scope>NUCLEOTIDE SEQUENCE</scope>
    <source>
        <strain evidence="7">CBS 262.69</strain>
    </source>
</reference>
<feature type="transmembrane region" description="Helical" evidence="5">
    <location>
        <begin position="75"/>
        <end position="92"/>
    </location>
</feature>
<dbReference type="PANTHER" id="PTHR34187">
    <property type="entry name" value="FGR18P"/>
    <property type="match status" value="1"/>
</dbReference>
<evidence type="ECO:0000256" key="2">
    <source>
        <dbReference type="ARBA" id="ARBA00022692"/>
    </source>
</evidence>